<organism evidence="2 3">
    <name type="scientific">Parnassius apollo</name>
    <name type="common">Apollo butterfly</name>
    <name type="synonym">Papilio apollo</name>
    <dbReference type="NCBI Taxonomy" id="110799"/>
    <lineage>
        <taxon>Eukaryota</taxon>
        <taxon>Metazoa</taxon>
        <taxon>Ecdysozoa</taxon>
        <taxon>Arthropoda</taxon>
        <taxon>Hexapoda</taxon>
        <taxon>Insecta</taxon>
        <taxon>Pterygota</taxon>
        <taxon>Neoptera</taxon>
        <taxon>Endopterygota</taxon>
        <taxon>Lepidoptera</taxon>
        <taxon>Glossata</taxon>
        <taxon>Ditrysia</taxon>
        <taxon>Papilionoidea</taxon>
        <taxon>Papilionidae</taxon>
        <taxon>Parnassiinae</taxon>
        <taxon>Parnassini</taxon>
        <taxon>Parnassius</taxon>
        <taxon>Parnassius</taxon>
    </lineage>
</organism>
<keyword evidence="3" id="KW-1185">Reference proteome</keyword>
<proteinExistence type="predicted"/>
<keyword evidence="1" id="KW-0732">Signal</keyword>
<evidence type="ECO:0000313" key="2">
    <source>
        <dbReference type="EMBL" id="CAG5004756.1"/>
    </source>
</evidence>
<gene>
    <name evidence="2" type="ORF">PAPOLLO_LOCUS14448</name>
</gene>
<accession>A0A8S3X645</accession>
<evidence type="ECO:0000313" key="3">
    <source>
        <dbReference type="Proteomes" id="UP000691718"/>
    </source>
</evidence>
<dbReference type="Proteomes" id="UP000691718">
    <property type="component" value="Unassembled WGS sequence"/>
</dbReference>
<dbReference type="OrthoDB" id="7759717at2759"/>
<reference evidence="2" key="1">
    <citation type="submission" date="2021-04" db="EMBL/GenBank/DDBJ databases">
        <authorList>
            <person name="Tunstrom K."/>
        </authorList>
    </citation>
    <scope>NUCLEOTIDE SEQUENCE</scope>
</reference>
<feature type="signal peptide" evidence="1">
    <location>
        <begin position="1"/>
        <end position="21"/>
    </location>
</feature>
<evidence type="ECO:0000256" key="1">
    <source>
        <dbReference type="SAM" id="SignalP"/>
    </source>
</evidence>
<dbReference type="AlphaFoldDB" id="A0A8S3X645"/>
<protein>
    <submittedName>
        <fullName evidence="2">(apollo) hypothetical protein</fullName>
    </submittedName>
</protein>
<name>A0A8S3X645_PARAO</name>
<sequence>MLKTLWVLASFAVICISGQRAASNADLEDAEDYFIKIMNAMVTELEENYGWWNLKLLDVSQTLNEHMYNWHVAGRVNYTNGFVVSIEEMELLNIRKGVQTTVTTSNTTEWTGLVWGDLKLLNVKVGLDVIVQLDGQPVQYYTGTYTHSEITITCTIRKNFSLNEYNVVAQVTNMRTGTGVRMIYMPANHVTEVLSRRYVPSNNWDGATTWCRGAIQPILLALTEKIPFPNVCFACSN</sequence>
<dbReference type="EMBL" id="CAJQZP010000975">
    <property type="protein sequence ID" value="CAG5004756.1"/>
    <property type="molecule type" value="Genomic_DNA"/>
</dbReference>
<comment type="caution">
    <text evidence="2">The sequence shown here is derived from an EMBL/GenBank/DDBJ whole genome shotgun (WGS) entry which is preliminary data.</text>
</comment>
<feature type="chain" id="PRO_5035821916" evidence="1">
    <location>
        <begin position="22"/>
        <end position="237"/>
    </location>
</feature>